<dbReference type="EMBL" id="JAIFRP010000010">
    <property type="protein sequence ID" value="KAK2586850.1"/>
    <property type="molecule type" value="Genomic_DNA"/>
</dbReference>
<keyword evidence="2" id="KW-1185">Reference proteome</keyword>
<protein>
    <submittedName>
        <fullName evidence="1">Uncharacterized protein</fullName>
    </submittedName>
</protein>
<proteinExistence type="predicted"/>
<dbReference type="AlphaFoldDB" id="A0AAD9VUU8"/>
<reference evidence="1" key="2">
    <citation type="journal article" date="2023" name="Commun. Biol.">
        <title>Intrasexual cuticular hydrocarbon dimorphism in a wasp sheds light on hydrocarbon biosynthesis genes in Hymenoptera.</title>
        <authorList>
            <person name="Moris V.C."/>
            <person name="Podsiadlowski L."/>
            <person name="Martin S."/>
            <person name="Oeyen J.P."/>
            <person name="Donath A."/>
            <person name="Petersen M."/>
            <person name="Wilbrandt J."/>
            <person name="Misof B."/>
            <person name="Liedtke D."/>
            <person name="Thamm M."/>
            <person name="Scheiner R."/>
            <person name="Schmitt T."/>
            <person name="Niehuis O."/>
        </authorList>
    </citation>
    <scope>NUCLEOTIDE SEQUENCE</scope>
    <source>
        <strain evidence="1">GBR_01_08_01A</strain>
    </source>
</reference>
<sequence length="86" mass="9292">MRFLREPLTCAIIVSHPSPLGLPCEQRCHGKYISPPKMLPHHIRNYGRIPALRGWVGGGSGCGGLLCTTSLRSSAFGLCCGSYRPP</sequence>
<organism evidence="1 2">
    <name type="scientific">Odynerus spinipes</name>
    <dbReference type="NCBI Taxonomy" id="1348599"/>
    <lineage>
        <taxon>Eukaryota</taxon>
        <taxon>Metazoa</taxon>
        <taxon>Ecdysozoa</taxon>
        <taxon>Arthropoda</taxon>
        <taxon>Hexapoda</taxon>
        <taxon>Insecta</taxon>
        <taxon>Pterygota</taxon>
        <taxon>Neoptera</taxon>
        <taxon>Endopterygota</taxon>
        <taxon>Hymenoptera</taxon>
        <taxon>Apocrita</taxon>
        <taxon>Aculeata</taxon>
        <taxon>Vespoidea</taxon>
        <taxon>Vespidae</taxon>
        <taxon>Eumeninae</taxon>
        <taxon>Odynerus</taxon>
    </lineage>
</organism>
<evidence type="ECO:0000313" key="2">
    <source>
        <dbReference type="Proteomes" id="UP001258017"/>
    </source>
</evidence>
<dbReference type="Proteomes" id="UP001258017">
    <property type="component" value="Unassembled WGS sequence"/>
</dbReference>
<accession>A0AAD9VUU8</accession>
<evidence type="ECO:0000313" key="1">
    <source>
        <dbReference type="EMBL" id="KAK2586850.1"/>
    </source>
</evidence>
<comment type="caution">
    <text evidence="1">The sequence shown here is derived from an EMBL/GenBank/DDBJ whole genome shotgun (WGS) entry which is preliminary data.</text>
</comment>
<gene>
    <name evidence="1" type="ORF">KPH14_009788</name>
</gene>
<name>A0AAD9VUU8_9HYME</name>
<reference evidence="1" key="1">
    <citation type="submission" date="2021-08" db="EMBL/GenBank/DDBJ databases">
        <authorList>
            <person name="Misof B."/>
            <person name="Oliver O."/>
            <person name="Podsiadlowski L."/>
            <person name="Donath A."/>
            <person name="Peters R."/>
            <person name="Mayer C."/>
            <person name="Rust J."/>
            <person name="Gunkel S."/>
            <person name="Lesny P."/>
            <person name="Martin S."/>
            <person name="Oeyen J.P."/>
            <person name="Petersen M."/>
            <person name="Panagiotis P."/>
            <person name="Wilbrandt J."/>
            <person name="Tanja T."/>
        </authorList>
    </citation>
    <scope>NUCLEOTIDE SEQUENCE</scope>
    <source>
        <strain evidence="1">GBR_01_08_01A</strain>
        <tissue evidence="1">Thorax + abdomen</tissue>
    </source>
</reference>